<dbReference type="AlphaFoldDB" id="A0A0M3V282"/>
<feature type="transmembrane region" description="Helical" evidence="7">
    <location>
        <begin position="21"/>
        <end position="47"/>
    </location>
</feature>
<sequence length="399" mass="44285">MTSLPKYLLFKYLRFDKTQPFITLSALLAFLGVSIGLMVLIVAMAIMNGFDKEFERKLFTMNYPITVQSAFKGSIDDDFVDELKAKFSDLKFSPYISTQVIYRSANALEGGLVYGVNFKDEKQINSVVNEALKDKELDGFEILVGSGITSEFRLRNDEKLTLIFTKADPAGFSLTPKMKRFDIGGSFTSGLIAYDKAFSYTSVEALRKILDYPNGVYDGIHIFSKKPFDDIKRVREGLPSGTVAIGWWEQNGNFFSALALEKRALFIVLMLIILVASLNIISSLLMTVMNRRQEIALLLALGASKSEIKRSFFYQGLVIGGGGIIFGLILGFLGLFLLGNFNIIDLPADVYGSSKLPLELSMIDLVLIIVGAVFIVAISSYYPAKKATEVNVLQTLRNE</sequence>
<evidence type="ECO:0000256" key="4">
    <source>
        <dbReference type="ARBA" id="ARBA00022692"/>
    </source>
</evidence>
<evidence type="ECO:0000256" key="1">
    <source>
        <dbReference type="ARBA" id="ARBA00004651"/>
    </source>
</evidence>
<dbReference type="GO" id="GO:0044874">
    <property type="term" value="P:lipoprotein localization to outer membrane"/>
    <property type="evidence" value="ECO:0007669"/>
    <property type="project" value="TreeGrafter"/>
</dbReference>
<keyword evidence="4 7" id="KW-0812">Transmembrane</keyword>
<dbReference type="GO" id="GO:0098797">
    <property type="term" value="C:plasma membrane protein complex"/>
    <property type="evidence" value="ECO:0007669"/>
    <property type="project" value="TreeGrafter"/>
</dbReference>
<feature type="domain" description="ABC3 transporter permease C-terminal" evidence="8">
    <location>
        <begin position="267"/>
        <end position="391"/>
    </location>
</feature>
<evidence type="ECO:0000256" key="6">
    <source>
        <dbReference type="ARBA" id="ARBA00023136"/>
    </source>
</evidence>
<dbReference type="PATRIC" id="fig|199.248.peg.810"/>
<comment type="similarity">
    <text evidence="2">Belongs to the ABC-4 integral membrane protein family. LolC/E subfamily.</text>
</comment>
<evidence type="ECO:0000256" key="7">
    <source>
        <dbReference type="SAM" id="Phobius"/>
    </source>
</evidence>
<feature type="transmembrane region" description="Helical" evidence="7">
    <location>
        <begin position="312"/>
        <end position="338"/>
    </location>
</feature>
<evidence type="ECO:0000313" key="9">
    <source>
        <dbReference type="EMBL" id="ALF47468.1"/>
    </source>
</evidence>
<dbReference type="KEGG" id="ccoc:CCON33237_0781"/>
<keyword evidence="3" id="KW-1003">Cell membrane</keyword>
<evidence type="ECO:0000256" key="2">
    <source>
        <dbReference type="ARBA" id="ARBA00005236"/>
    </source>
</evidence>
<keyword evidence="9" id="KW-0449">Lipoprotein</keyword>
<dbReference type="EMBL" id="CP012541">
    <property type="protein sequence ID" value="ALF47468.1"/>
    <property type="molecule type" value="Genomic_DNA"/>
</dbReference>
<dbReference type="PANTHER" id="PTHR30489:SF0">
    <property type="entry name" value="LIPOPROTEIN-RELEASING SYSTEM TRANSMEMBRANE PROTEIN LOLE"/>
    <property type="match status" value="1"/>
</dbReference>
<evidence type="ECO:0000256" key="3">
    <source>
        <dbReference type="ARBA" id="ARBA00022475"/>
    </source>
</evidence>
<organism evidence="9 10">
    <name type="scientific">Campylobacter concisus</name>
    <dbReference type="NCBI Taxonomy" id="199"/>
    <lineage>
        <taxon>Bacteria</taxon>
        <taxon>Pseudomonadati</taxon>
        <taxon>Campylobacterota</taxon>
        <taxon>Epsilonproteobacteria</taxon>
        <taxon>Campylobacterales</taxon>
        <taxon>Campylobacteraceae</taxon>
        <taxon>Campylobacter</taxon>
    </lineage>
</organism>
<evidence type="ECO:0000259" key="8">
    <source>
        <dbReference type="Pfam" id="PF02687"/>
    </source>
</evidence>
<accession>A0A0M3V282</accession>
<reference evidence="10" key="1">
    <citation type="submission" date="2015-08" db="EMBL/GenBank/DDBJ databases">
        <title>Comparative genomics of the Campylobacter concisus group.</title>
        <authorList>
            <person name="Miller W.G."/>
            <person name="Yee E."/>
            <person name="Chapman M.H."/>
            <person name="Huynh S."/>
            <person name="Bono J.L."/>
            <person name="On S.L.W."/>
            <person name="St Leger J."/>
            <person name="Foster G."/>
            <person name="Parker C.T."/>
        </authorList>
    </citation>
    <scope>NUCLEOTIDE SEQUENCE [LARGE SCALE GENOMIC DNA]</scope>
    <source>
        <strain evidence="10">ATCC 33237</strain>
    </source>
</reference>
<gene>
    <name evidence="9" type="primary">lolC</name>
    <name evidence="9" type="ORF">CCON33237_0781</name>
</gene>
<feature type="transmembrane region" description="Helical" evidence="7">
    <location>
        <begin position="264"/>
        <end position="288"/>
    </location>
</feature>
<evidence type="ECO:0000256" key="5">
    <source>
        <dbReference type="ARBA" id="ARBA00022989"/>
    </source>
</evidence>
<feature type="transmembrane region" description="Helical" evidence="7">
    <location>
        <begin position="358"/>
        <end position="378"/>
    </location>
</feature>
<protein>
    <submittedName>
        <fullName evidence="9">Lipoprotein releasing system, transmembrane protein, LolC/E family</fullName>
    </submittedName>
</protein>
<keyword evidence="6 7" id="KW-0472">Membrane</keyword>
<keyword evidence="5 7" id="KW-1133">Transmembrane helix</keyword>
<proteinExistence type="inferred from homology"/>
<dbReference type="Proteomes" id="UP000066049">
    <property type="component" value="Chromosome"/>
</dbReference>
<dbReference type="PANTHER" id="PTHR30489">
    <property type="entry name" value="LIPOPROTEIN-RELEASING SYSTEM TRANSMEMBRANE PROTEIN LOLE"/>
    <property type="match status" value="1"/>
</dbReference>
<comment type="subcellular location">
    <subcellularLocation>
        <location evidence="1">Cell membrane</location>
        <topology evidence="1">Multi-pass membrane protein</topology>
    </subcellularLocation>
</comment>
<name>A0A0M3V282_9BACT</name>
<evidence type="ECO:0000313" key="10">
    <source>
        <dbReference type="Proteomes" id="UP000066049"/>
    </source>
</evidence>
<dbReference type="GeneID" id="28662455"/>
<dbReference type="RefSeq" id="WP_054196483.1">
    <property type="nucleotide sequence ID" value="NZ_CP012541.1"/>
</dbReference>
<dbReference type="InterPro" id="IPR003838">
    <property type="entry name" value="ABC3_permease_C"/>
</dbReference>
<dbReference type="InterPro" id="IPR051447">
    <property type="entry name" value="Lipoprotein-release_system"/>
</dbReference>
<dbReference type="Pfam" id="PF02687">
    <property type="entry name" value="FtsX"/>
    <property type="match status" value="1"/>
</dbReference>